<dbReference type="RefSeq" id="WP_175481752.1">
    <property type="nucleotide sequence ID" value="NZ_FOCM01000006.1"/>
</dbReference>
<proteinExistence type="inferred from homology"/>
<sequence>MGHFTVHLTRDFLAPPETIFAGWTNPDWHARFETPEGSGMRHEGYDTRAGGTEIVAIEHEGTRIGEMIDEIRVCDPPHRLLVQGRGVFGGACRMTMQTLVEFEPHGDGTRMHCTSQIAALDDQPTEAQVTEGWTTMLDRFETLLNEDAT</sequence>
<dbReference type="AlphaFoldDB" id="A0A1H8JFA8"/>
<dbReference type="Pfam" id="PF08327">
    <property type="entry name" value="AHSA1"/>
    <property type="match status" value="1"/>
</dbReference>
<keyword evidence="4" id="KW-1185">Reference proteome</keyword>
<dbReference type="SUPFAM" id="SSF55961">
    <property type="entry name" value="Bet v1-like"/>
    <property type="match status" value="1"/>
</dbReference>
<comment type="similarity">
    <text evidence="1">Belongs to the AHA1 family.</text>
</comment>
<evidence type="ECO:0000313" key="4">
    <source>
        <dbReference type="Proteomes" id="UP000199372"/>
    </source>
</evidence>
<dbReference type="InterPro" id="IPR013538">
    <property type="entry name" value="ASHA1/2-like_C"/>
</dbReference>
<reference evidence="4" key="1">
    <citation type="submission" date="2016-10" db="EMBL/GenBank/DDBJ databases">
        <authorList>
            <person name="Varghese N."/>
            <person name="Submissions S."/>
        </authorList>
    </citation>
    <scope>NUCLEOTIDE SEQUENCE [LARGE SCALE GENOMIC DNA]</scope>
    <source>
        <strain evidence="4">DSM 26893</strain>
    </source>
</reference>
<organism evidence="3 4">
    <name type="scientific">Palleronia pelagia</name>
    <dbReference type="NCBI Taxonomy" id="387096"/>
    <lineage>
        <taxon>Bacteria</taxon>
        <taxon>Pseudomonadati</taxon>
        <taxon>Pseudomonadota</taxon>
        <taxon>Alphaproteobacteria</taxon>
        <taxon>Rhodobacterales</taxon>
        <taxon>Roseobacteraceae</taxon>
        <taxon>Palleronia</taxon>
    </lineage>
</organism>
<accession>A0A1H8JFA8</accession>
<feature type="domain" description="Activator of Hsp90 ATPase homologue 1/2-like C-terminal" evidence="2">
    <location>
        <begin position="14"/>
        <end position="144"/>
    </location>
</feature>
<dbReference type="InterPro" id="IPR023393">
    <property type="entry name" value="START-like_dom_sf"/>
</dbReference>
<gene>
    <name evidence="3" type="ORF">SAMN04488011_106199</name>
</gene>
<dbReference type="Gene3D" id="3.30.530.20">
    <property type="match status" value="1"/>
</dbReference>
<dbReference type="Proteomes" id="UP000199372">
    <property type="component" value="Unassembled WGS sequence"/>
</dbReference>
<dbReference type="EMBL" id="FOCM01000006">
    <property type="protein sequence ID" value="SEN79533.1"/>
    <property type="molecule type" value="Genomic_DNA"/>
</dbReference>
<evidence type="ECO:0000313" key="3">
    <source>
        <dbReference type="EMBL" id="SEN79533.1"/>
    </source>
</evidence>
<evidence type="ECO:0000259" key="2">
    <source>
        <dbReference type="Pfam" id="PF08327"/>
    </source>
</evidence>
<evidence type="ECO:0000256" key="1">
    <source>
        <dbReference type="ARBA" id="ARBA00006817"/>
    </source>
</evidence>
<name>A0A1H8JFA8_9RHOB</name>
<protein>
    <submittedName>
        <fullName evidence="3">Uncharacterized conserved protein YndB, AHSA1/START domain</fullName>
    </submittedName>
</protein>